<feature type="coiled-coil region" evidence="1">
    <location>
        <begin position="105"/>
        <end position="139"/>
    </location>
</feature>
<gene>
    <name evidence="4" type="ORF">SAMN05192568_102663</name>
</gene>
<keyword evidence="4" id="KW-0238">DNA-binding</keyword>
<keyword evidence="5" id="KW-1185">Reference proteome</keyword>
<dbReference type="GO" id="GO:0003677">
    <property type="term" value="F:DNA binding"/>
    <property type="evidence" value="ECO:0007669"/>
    <property type="project" value="UniProtKB-KW"/>
</dbReference>
<accession>A0A1I4PTX7</accession>
<dbReference type="EMBL" id="FOTK01000026">
    <property type="protein sequence ID" value="SFM31217.1"/>
    <property type="molecule type" value="Genomic_DNA"/>
</dbReference>
<sequence length="386" mass="41507">MVTPNDVRAAAERIRAREAPPGGVKARVSVRTVRRELGRGSFGDIARELDTWRRAANYDPVVERANLPEAFGNRLTTLGKELLEMARSEAARERLAEFTAAEEARAQGRDILDEALDRVDALEAEVAALRTEVGRLRAAPGTAGAATPPGPAGPAVEGPRNPGAEAMRGMVDALRGKSLARDADEFWVAVRTAVEAAMGRRGSVSAHDLHDALPTALKERGKRIGLPLTTPLLRYHLLREAAAGKGIVEAGGGRFALAGPPVPAPAPAPEPDPVVPPAMSGRKFWILFLATVHDVLTANKEAMSAGDIIAAMPPGWVEATRRYGTADADRPVRPGELRYKLRERIERFERDRYPGEALPLVELPDGRFEATGPWPGRGSERPDEAA</sequence>
<feature type="domain" description="KfrA N-terminal DNA-binding" evidence="3">
    <location>
        <begin position="3"/>
        <end position="126"/>
    </location>
</feature>
<evidence type="ECO:0000259" key="3">
    <source>
        <dbReference type="Pfam" id="PF11740"/>
    </source>
</evidence>
<evidence type="ECO:0000313" key="5">
    <source>
        <dbReference type="Proteomes" id="UP000199048"/>
    </source>
</evidence>
<evidence type="ECO:0000256" key="1">
    <source>
        <dbReference type="SAM" id="Coils"/>
    </source>
</evidence>
<evidence type="ECO:0000313" key="4">
    <source>
        <dbReference type="EMBL" id="SFM31217.1"/>
    </source>
</evidence>
<dbReference type="Proteomes" id="UP000199048">
    <property type="component" value="Unassembled WGS sequence"/>
</dbReference>
<protein>
    <submittedName>
        <fullName evidence="4">Replication region DNA-binding N-term</fullName>
    </submittedName>
</protein>
<name>A0A1I4PTX7_9HYPH</name>
<dbReference type="InterPro" id="IPR021104">
    <property type="entry name" value="KfrA_DNA-bd_N"/>
</dbReference>
<reference evidence="5" key="1">
    <citation type="submission" date="2016-10" db="EMBL/GenBank/DDBJ databases">
        <authorList>
            <person name="Varghese N."/>
            <person name="Submissions S."/>
        </authorList>
    </citation>
    <scope>NUCLEOTIDE SEQUENCE [LARGE SCALE GENOMIC DNA]</scope>
    <source>
        <strain evidence="5">BL36</strain>
    </source>
</reference>
<feature type="region of interest" description="Disordered" evidence="2">
    <location>
        <begin position="364"/>
        <end position="386"/>
    </location>
</feature>
<organism evidence="4 5">
    <name type="scientific">Methylobacterium pseudosasicola</name>
    <dbReference type="NCBI Taxonomy" id="582667"/>
    <lineage>
        <taxon>Bacteria</taxon>
        <taxon>Pseudomonadati</taxon>
        <taxon>Pseudomonadota</taxon>
        <taxon>Alphaproteobacteria</taxon>
        <taxon>Hyphomicrobiales</taxon>
        <taxon>Methylobacteriaceae</taxon>
        <taxon>Methylobacterium</taxon>
    </lineage>
</organism>
<dbReference type="Pfam" id="PF11740">
    <property type="entry name" value="KfrA_N"/>
    <property type="match status" value="1"/>
</dbReference>
<dbReference type="RefSeq" id="WP_167367790.1">
    <property type="nucleotide sequence ID" value="NZ_FOTK01000026.1"/>
</dbReference>
<keyword evidence="1" id="KW-0175">Coiled coil</keyword>
<dbReference type="AlphaFoldDB" id="A0A1I4PTX7"/>
<evidence type="ECO:0000256" key="2">
    <source>
        <dbReference type="SAM" id="MobiDB-lite"/>
    </source>
</evidence>
<proteinExistence type="predicted"/>